<reference evidence="6 7" key="1">
    <citation type="submission" date="2017-07" db="EMBL/GenBank/DDBJ databases">
        <title>Sandarakinorhabdus cyanobacteriorum sp. nov., a novel bacterium isolated from cyanobacterial aggregates in a eutrophic lake.</title>
        <authorList>
            <person name="Cai H."/>
        </authorList>
    </citation>
    <scope>NUCLEOTIDE SEQUENCE [LARGE SCALE GENOMIC DNA]</scope>
    <source>
        <strain evidence="6 7">TH057</strain>
    </source>
</reference>
<dbReference type="Gene3D" id="1.20.120.550">
    <property type="entry name" value="Membrane associated eicosanoid/glutathione metabolism-like domain"/>
    <property type="match status" value="1"/>
</dbReference>
<comment type="caution">
    <text evidence="6">The sequence shown here is derived from an EMBL/GenBank/DDBJ whole genome shotgun (WGS) entry which is preliminary data.</text>
</comment>
<organism evidence="6 7">
    <name type="scientific">Sandarakinorhabdus cyanobacteriorum</name>
    <dbReference type="NCBI Taxonomy" id="1981098"/>
    <lineage>
        <taxon>Bacteria</taxon>
        <taxon>Pseudomonadati</taxon>
        <taxon>Pseudomonadota</taxon>
        <taxon>Alphaproteobacteria</taxon>
        <taxon>Sphingomonadales</taxon>
        <taxon>Sphingosinicellaceae</taxon>
        <taxon>Sandarakinorhabdus</taxon>
    </lineage>
</organism>
<evidence type="ECO:0000256" key="1">
    <source>
        <dbReference type="ARBA" id="ARBA00004370"/>
    </source>
</evidence>
<feature type="transmembrane region" description="Helical" evidence="5">
    <location>
        <begin position="125"/>
        <end position="147"/>
    </location>
</feature>
<evidence type="ECO:0000256" key="4">
    <source>
        <dbReference type="ARBA" id="ARBA00023136"/>
    </source>
</evidence>
<feature type="transmembrane region" description="Helical" evidence="5">
    <location>
        <begin position="79"/>
        <end position="104"/>
    </location>
</feature>
<dbReference type="Proteomes" id="UP000216991">
    <property type="component" value="Unassembled WGS sequence"/>
</dbReference>
<dbReference type="SUPFAM" id="SSF161084">
    <property type="entry name" value="MAPEG domain-like"/>
    <property type="match status" value="1"/>
</dbReference>
<dbReference type="AlphaFoldDB" id="A0A255YHT1"/>
<protein>
    <recommendedName>
        <fullName evidence="8">MAPEG family protein</fullName>
    </recommendedName>
</protein>
<dbReference type="InterPro" id="IPR001129">
    <property type="entry name" value="Membr-assoc_MAPEG"/>
</dbReference>
<name>A0A255YHT1_9SPHN</name>
<dbReference type="RefSeq" id="WP_207759254.1">
    <property type="nucleotide sequence ID" value="NZ_NOXT01000107.1"/>
</dbReference>
<evidence type="ECO:0008006" key="8">
    <source>
        <dbReference type="Google" id="ProtNLM"/>
    </source>
</evidence>
<evidence type="ECO:0000256" key="5">
    <source>
        <dbReference type="SAM" id="Phobius"/>
    </source>
</evidence>
<evidence type="ECO:0000256" key="3">
    <source>
        <dbReference type="ARBA" id="ARBA00022989"/>
    </source>
</evidence>
<keyword evidence="4 5" id="KW-0472">Membrane</keyword>
<dbReference type="Pfam" id="PF01124">
    <property type="entry name" value="MAPEG"/>
    <property type="match status" value="1"/>
</dbReference>
<evidence type="ECO:0000313" key="6">
    <source>
        <dbReference type="EMBL" id="OYQ28827.1"/>
    </source>
</evidence>
<keyword evidence="3 5" id="KW-1133">Transmembrane helix</keyword>
<dbReference type="EMBL" id="NOXT01000107">
    <property type="protein sequence ID" value="OYQ28827.1"/>
    <property type="molecule type" value="Genomic_DNA"/>
</dbReference>
<keyword evidence="7" id="KW-1185">Reference proteome</keyword>
<feature type="transmembrane region" description="Helical" evidence="5">
    <location>
        <begin position="7"/>
        <end position="27"/>
    </location>
</feature>
<accession>A0A255YHT1</accession>
<keyword evidence="2 5" id="KW-0812">Transmembrane</keyword>
<comment type="subcellular location">
    <subcellularLocation>
        <location evidence="1">Membrane</location>
    </subcellularLocation>
</comment>
<dbReference type="GO" id="GO:0016020">
    <property type="term" value="C:membrane"/>
    <property type="evidence" value="ECO:0007669"/>
    <property type="project" value="UniProtKB-SubCell"/>
</dbReference>
<proteinExistence type="predicted"/>
<evidence type="ECO:0000313" key="7">
    <source>
        <dbReference type="Proteomes" id="UP000216991"/>
    </source>
</evidence>
<gene>
    <name evidence="6" type="ORF">CHU93_08335</name>
</gene>
<sequence length="148" mass="15980">MDTHQPILLPMLVLAGWTMIVWLWMYATRLPAMSRAGIDGTKMVGSTGKSLRDDLVAAGEVKASWVADNYNHLMEQPTIFYATTLALALMGAGTGMAVQLAWGYAILRVLHSLVQILSNRVLVRFLVFALASLCLFGLLALGLGAAMA</sequence>
<evidence type="ECO:0000256" key="2">
    <source>
        <dbReference type="ARBA" id="ARBA00022692"/>
    </source>
</evidence>
<dbReference type="InterPro" id="IPR023352">
    <property type="entry name" value="MAPEG-like_dom_sf"/>
</dbReference>